<reference evidence="11 12" key="1">
    <citation type="submission" date="2018-06" db="EMBL/GenBank/DDBJ databases">
        <authorList>
            <consortium name="Pathogen Informatics"/>
            <person name="Doyle S."/>
        </authorList>
    </citation>
    <scope>NUCLEOTIDE SEQUENCE [LARGE SCALE GENOMIC DNA]</scope>
    <source>
        <strain evidence="11 12">NCTC12195</strain>
    </source>
</reference>
<gene>
    <name evidence="11" type="primary">purM_3</name>
    <name evidence="11" type="ORF">NCTC12195_01900</name>
</gene>
<keyword evidence="5" id="KW-0547">Nucleotide-binding</keyword>
<organism evidence="11 12">
    <name type="scientific">Staphylococcus gallinarum</name>
    <dbReference type="NCBI Taxonomy" id="1293"/>
    <lineage>
        <taxon>Bacteria</taxon>
        <taxon>Bacillati</taxon>
        <taxon>Bacillota</taxon>
        <taxon>Bacilli</taxon>
        <taxon>Bacillales</taxon>
        <taxon>Staphylococcaceae</taxon>
        <taxon>Staphylococcus</taxon>
    </lineage>
</organism>
<dbReference type="SUPFAM" id="SSF56042">
    <property type="entry name" value="PurM C-terminal domain-like"/>
    <property type="match status" value="1"/>
</dbReference>
<name>A0A380FET3_STAGA</name>
<evidence type="ECO:0000259" key="10">
    <source>
        <dbReference type="Pfam" id="PF02769"/>
    </source>
</evidence>
<evidence type="ECO:0000256" key="7">
    <source>
        <dbReference type="ARBA" id="ARBA00031908"/>
    </source>
</evidence>
<accession>A0A380FET3</accession>
<dbReference type="Proteomes" id="UP000255277">
    <property type="component" value="Unassembled WGS sequence"/>
</dbReference>
<keyword evidence="4 11" id="KW-0436">Ligase</keyword>
<dbReference type="GO" id="GO:0004637">
    <property type="term" value="F:phosphoribosylamine-glycine ligase activity"/>
    <property type="evidence" value="ECO:0007669"/>
    <property type="project" value="TreeGrafter"/>
</dbReference>
<dbReference type="EMBL" id="UHDK01000001">
    <property type="protein sequence ID" value="SUM32455.1"/>
    <property type="molecule type" value="Genomic_DNA"/>
</dbReference>
<dbReference type="GO" id="GO:0046084">
    <property type="term" value="P:adenine biosynthetic process"/>
    <property type="evidence" value="ECO:0007669"/>
    <property type="project" value="TreeGrafter"/>
</dbReference>
<keyword evidence="6" id="KW-0067">ATP-binding</keyword>
<dbReference type="Pfam" id="PF02769">
    <property type="entry name" value="AIRS_C"/>
    <property type="match status" value="1"/>
</dbReference>
<evidence type="ECO:0000256" key="5">
    <source>
        <dbReference type="ARBA" id="ARBA00022741"/>
    </source>
</evidence>
<dbReference type="InterPro" id="IPR036676">
    <property type="entry name" value="PurM-like_C_sf"/>
</dbReference>
<evidence type="ECO:0000256" key="6">
    <source>
        <dbReference type="ARBA" id="ARBA00022840"/>
    </source>
</evidence>
<evidence type="ECO:0000256" key="1">
    <source>
        <dbReference type="ARBA" id="ARBA00004686"/>
    </source>
</evidence>
<evidence type="ECO:0000256" key="4">
    <source>
        <dbReference type="ARBA" id="ARBA00022598"/>
    </source>
</evidence>
<dbReference type="Gene3D" id="3.90.650.10">
    <property type="entry name" value="PurM-like C-terminal domain"/>
    <property type="match status" value="1"/>
</dbReference>
<comment type="similarity">
    <text evidence="2">Belongs to the AIR synthase family.</text>
</comment>
<comment type="catalytic activity">
    <reaction evidence="9">
        <text>2-formamido-N(1)-(5-O-phospho-beta-D-ribosyl)acetamidine + ATP = 5-amino-1-(5-phospho-beta-D-ribosyl)imidazole + ADP + phosphate + H(+)</text>
        <dbReference type="Rhea" id="RHEA:23032"/>
        <dbReference type="ChEBI" id="CHEBI:15378"/>
        <dbReference type="ChEBI" id="CHEBI:30616"/>
        <dbReference type="ChEBI" id="CHEBI:43474"/>
        <dbReference type="ChEBI" id="CHEBI:137981"/>
        <dbReference type="ChEBI" id="CHEBI:147287"/>
        <dbReference type="ChEBI" id="CHEBI:456216"/>
        <dbReference type="EC" id="6.3.3.1"/>
    </reaction>
</comment>
<dbReference type="InterPro" id="IPR004733">
    <property type="entry name" value="PurM_cligase"/>
</dbReference>
<dbReference type="AlphaFoldDB" id="A0A380FET3"/>
<comment type="pathway">
    <text evidence="1">Purine metabolism; IMP biosynthesis via de novo pathway; 5-amino-1-(5-phospho-D-ribosyl)imidazole from N(2)-formyl-N(1)-(5-phospho-D-ribosyl)glycinamide: step 2/2.</text>
</comment>
<dbReference type="InterPro" id="IPR010918">
    <property type="entry name" value="PurM-like_C_dom"/>
</dbReference>
<feature type="domain" description="PurM-like C-terminal" evidence="10">
    <location>
        <begin position="8"/>
        <end position="55"/>
    </location>
</feature>
<dbReference type="EC" id="6.3.3.1" evidence="3"/>
<dbReference type="GO" id="GO:0004641">
    <property type="term" value="F:phosphoribosylformylglycinamidine cyclo-ligase activity"/>
    <property type="evidence" value="ECO:0007669"/>
    <property type="project" value="UniProtKB-EC"/>
</dbReference>
<dbReference type="GO" id="GO:0005829">
    <property type="term" value="C:cytosol"/>
    <property type="evidence" value="ECO:0007669"/>
    <property type="project" value="TreeGrafter"/>
</dbReference>
<dbReference type="PANTHER" id="PTHR10520">
    <property type="entry name" value="TRIFUNCTIONAL PURINE BIOSYNTHETIC PROTEIN ADENOSINE-3-RELATED"/>
    <property type="match status" value="1"/>
</dbReference>
<dbReference type="GO" id="GO:0006189">
    <property type="term" value="P:'de novo' IMP biosynthetic process"/>
    <property type="evidence" value="ECO:0007669"/>
    <property type="project" value="UniProtKB-UniPathway"/>
</dbReference>
<evidence type="ECO:0000313" key="11">
    <source>
        <dbReference type="EMBL" id="SUM32455.1"/>
    </source>
</evidence>
<dbReference type="GO" id="GO:0005524">
    <property type="term" value="F:ATP binding"/>
    <property type="evidence" value="ECO:0007669"/>
    <property type="project" value="UniProtKB-KW"/>
</dbReference>
<proteinExistence type="inferred from homology"/>
<dbReference type="PANTHER" id="PTHR10520:SF12">
    <property type="entry name" value="TRIFUNCTIONAL PURINE BIOSYNTHETIC PROTEIN ADENOSINE-3"/>
    <property type="match status" value="1"/>
</dbReference>
<protein>
    <recommendedName>
        <fullName evidence="3">phosphoribosylformylglycinamidine cyclo-ligase</fullName>
        <ecNumber evidence="3">6.3.3.1</ecNumber>
    </recommendedName>
    <alternativeName>
        <fullName evidence="8">AIR synthase</fullName>
    </alternativeName>
    <alternativeName>
        <fullName evidence="7">Phosphoribosyl-aminoimidazole synthetase</fullName>
    </alternativeName>
</protein>
<dbReference type="UniPathway" id="UPA00074">
    <property type="reaction ID" value="UER00129"/>
</dbReference>
<evidence type="ECO:0000256" key="2">
    <source>
        <dbReference type="ARBA" id="ARBA00010280"/>
    </source>
</evidence>
<sequence length="63" mass="6940">MQQQGEIETAEMYNVFNMGIGFTIIVEAQDADKALAILKEHDVKAYKIGEIVEGTEPIQLTGV</sequence>
<evidence type="ECO:0000256" key="9">
    <source>
        <dbReference type="ARBA" id="ARBA00049057"/>
    </source>
</evidence>
<evidence type="ECO:0000313" key="12">
    <source>
        <dbReference type="Proteomes" id="UP000255277"/>
    </source>
</evidence>
<evidence type="ECO:0000256" key="3">
    <source>
        <dbReference type="ARBA" id="ARBA00013047"/>
    </source>
</evidence>
<evidence type="ECO:0000256" key="8">
    <source>
        <dbReference type="ARBA" id="ARBA00032931"/>
    </source>
</evidence>